<feature type="transmembrane region" description="Helical" evidence="1">
    <location>
        <begin position="137"/>
        <end position="161"/>
    </location>
</feature>
<name>A0A812AN31_ACAPH</name>
<accession>A0A812AN31</accession>
<keyword evidence="3" id="KW-1185">Reference proteome</keyword>
<sequence>MRSTLFLFLFYSLFLTFSFLCLSPTSFFPYFLNLSLNAIHSFSLSLLLSFSHFLIPLSLTHIFLSLFPPSFSKCDLFSFFYSLFSFHSSVSFLSLFFSFLSVSFLFPFTLFSPFSFLCLSPIFLFPISSICDPSFSLSLLLSFSHFLIPLSLPSFFPYFLFFL</sequence>
<keyword evidence="1" id="KW-0472">Membrane</keyword>
<reference evidence="2" key="1">
    <citation type="submission" date="2021-01" db="EMBL/GenBank/DDBJ databases">
        <authorList>
            <person name="Li R."/>
            <person name="Bekaert M."/>
        </authorList>
    </citation>
    <scope>NUCLEOTIDE SEQUENCE</scope>
    <source>
        <strain evidence="2">Farmed</strain>
    </source>
</reference>
<evidence type="ECO:0000256" key="1">
    <source>
        <dbReference type="SAM" id="Phobius"/>
    </source>
</evidence>
<feature type="transmembrane region" description="Helical" evidence="1">
    <location>
        <begin position="43"/>
        <end position="67"/>
    </location>
</feature>
<dbReference type="EMBL" id="CAHIKZ030000061">
    <property type="protein sequence ID" value="CAE1147523.1"/>
    <property type="molecule type" value="Genomic_DNA"/>
</dbReference>
<dbReference type="AlphaFoldDB" id="A0A812AN31"/>
<protein>
    <submittedName>
        <fullName evidence="2">Uncharacterized protein</fullName>
    </submittedName>
</protein>
<keyword evidence="1" id="KW-0812">Transmembrane</keyword>
<comment type="caution">
    <text evidence="2">The sequence shown here is derived from an EMBL/GenBank/DDBJ whole genome shotgun (WGS) entry which is preliminary data.</text>
</comment>
<dbReference type="Proteomes" id="UP000597762">
    <property type="component" value="Unassembled WGS sequence"/>
</dbReference>
<feature type="transmembrane region" description="Helical" evidence="1">
    <location>
        <begin position="105"/>
        <end position="125"/>
    </location>
</feature>
<gene>
    <name evidence="2" type="ORF">SPHA_2174</name>
</gene>
<keyword evidence="1" id="KW-1133">Transmembrane helix</keyword>
<evidence type="ECO:0000313" key="2">
    <source>
        <dbReference type="EMBL" id="CAE1147523.1"/>
    </source>
</evidence>
<feature type="transmembrane region" description="Helical" evidence="1">
    <location>
        <begin position="79"/>
        <end position="99"/>
    </location>
</feature>
<organism evidence="2 3">
    <name type="scientific">Acanthosepion pharaonis</name>
    <name type="common">Pharaoh cuttlefish</name>
    <name type="synonym">Sepia pharaonis</name>
    <dbReference type="NCBI Taxonomy" id="158019"/>
    <lineage>
        <taxon>Eukaryota</taxon>
        <taxon>Metazoa</taxon>
        <taxon>Spiralia</taxon>
        <taxon>Lophotrochozoa</taxon>
        <taxon>Mollusca</taxon>
        <taxon>Cephalopoda</taxon>
        <taxon>Coleoidea</taxon>
        <taxon>Decapodiformes</taxon>
        <taxon>Sepiida</taxon>
        <taxon>Sepiina</taxon>
        <taxon>Sepiidae</taxon>
        <taxon>Acanthosepion</taxon>
    </lineage>
</organism>
<evidence type="ECO:0000313" key="3">
    <source>
        <dbReference type="Proteomes" id="UP000597762"/>
    </source>
</evidence>
<proteinExistence type="predicted"/>